<evidence type="ECO:0000313" key="2">
    <source>
        <dbReference type="Proteomes" id="UP000814033"/>
    </source>
</evidence>
<protein>
    <submittedName>
        <fullName evidence="1">Uncharacterized protein</fullName>
    </submittedName>
</protein>
<accession>A0ACB8RK21</accession>
<dbReference type="Proteomes" id="UP000814033">
    <property type="component" value="Unassembled WGS sequence"/>
</dbReference>
<reference evidence="1" key="2">
    <citation type="journal article" date="2022" name="New Phytol.">
        <title>Evolutionary transition to the ectomycorrhizal habit in the genomes of a hyperdiverse lineage of mushroom-forming fungi.</title>
        <authorList>
            <person name="Looney B."/>
            <person name="Miyauchi S."/>
            <person name="Morin E."/>
            <person name="Drula E."/>
            <person name="Courty P.E."/>
            <person name="Kohler A."/>
            <person name="Kuo A."/>
            <person name="LaButti K."/>
            <person name="Pangilinan J."/>
            <person name="Lipzen A."/>
            <person name="Riley R."/>
            <person name="Andreopoulos W."/>
            <person name="He G."/>
            <person name="Johnson J."/>
            <person name="Nolan M."/>
            <person name="Tritt A."/>
            <person name="Barry K.W."/>
            <person name="Grigoriev I.V."/>
            <person name="Nagy L.G."/>
            <person name="Hibbett D."/>
            <person name="Henrissat B."/>
            <person name="Matheny P.B."/>
            <person name="Labbe J."/>
            <person name="Martin F.M."/>
        </authorList>
    </citation>
    <scope>NUCLEOTIDE SEQUENCE</scope>
    <source>
        <strain evidence="1">FP105234-sp</strain>
    </source>
</reference>
<evidence type="ECO:0000313" key="1">
    <source>
        <dbReference type="EMBL" id="KAI0044247.1"/>
    </source>
</evidence>
<gene>
    <name evidence="1" type="ORF">FA95DRAFT_1562441</name>
</gene>
<keyword evidence="2" id="KW-1185">Reference proteome</keyword>
<proteinExistence type="predicted"/>
<comment type="caution">
    <text evidence="1">The sequence shown here is derived from an EMBL/GenBank/DDBJ whole genome shotgun (WGS) entry which is preliminary data.</text>
</comment>
<name>A0ACB8RK21_9AGAM</name>
<reference evidence="1" key="1">
    <citation type="submission" date="2021-02" db="EMBL/GenBank/DDBJ databases">
        <authorList>
            <consortium name="DOE Joint Genome Institute"/>
            <person name="Ahrendt S."/>
            <person name="Looney B.P."/>
            <person name="Miyauchi S."/>
            <person name="Morin E."/>
            <person name="Drula E."/>
            <person name="Courty P.E."/>
            <person name="Chicoki N."/>
            <person name="Fauchery L."/>
            <person name="Kohler A."/>
            <person name="Kuo A."/>
            <person name="Labutti K."/>
            <person name="Pangilinan J."/>
            <person name="Lipzen A."/>
            <person name="Riley R."/>
            <person name="Andreopoulos W."/>
            <person name="He G."/>
            <person name="Johnson J."/>
            <person name="Barry K.W."/>
            <person name="Grigoriev I.V."/>
            <person name="Nagy L."/>
            <person name="Hibbett D."/>
            <person name="Henrissat B."/>
            <person name="Matheny P.B."/>
            <person name="Labbe J."/>
            <person name="Martin F."/>
        </authorList>
    </citation>
    <scope>NUCLEOTIDE SEQUENCE</scope>
    <source>
        <strain evidence="1">FP105234-sp</strain>
    </source>
</reference>
<sequence>MTTPSTTVRPASSAITPSANTPRASTAASTQAATMLSNRPSTTAARPASFVNTRVVNPGVELLTYQYGDKMVWTRAGKTYEEAMAYVMEAFPELNTVDQANITLDVYVDMAGKKKRDAPTVRIMQSSWPIVVQKLKTYDVVLIGVQLPVDPAKSESLPSYALAAGSEKRSDGLLHPDDAKHLRRRARSVSRLVPDFLRPKSPARD</sequence>
<organism evidence="1 2">
    <name type="scientific">Auriscalpium vulgare</name>
    <dbReference type="NCBI Taxonomy" id="40419"/>
    <lineage>
        <taxon>Eukaryota</taxon>
        <taxon>Fungi</taxon>
        <taxon>Dikarya</taxon>
        <taxon>Basidiomycota</taxon>
        <taxon>Agaricomycotina</taxon>
        <taxon>Agaricomycetes</taxon>
        <taxon>Russulales</taxon>
        <taxon>Auriscalpiaceae</taxon>
        <taxon>Auriscalpium</taxon>
    </lineage>
</organism>
<dbReference type="EMBL" id="MU275989">
    <property type="protein sequence ID" value="KAI0044247.1"/>
    <property type="molecule type" value="Genomic_DNA"/>
</dbReference>